<protein>
    <submittedName>
        <fullName evidence="2">Transcription factor Opi1-domain-containing protein</fullName>
    </submittedName>
</protein>
<dbReference type="Pfam" id="PF08618">
    <property type="entry name" value="Opi1"/>
    <property type="match status" value="2"/>
</dbReference>
<feature type="region of interest" description="Disordered" evidence="1">
    <location>
        <begin position="512"/>
        <end position="577"/>
    </location>
</feature>
<keyword evidence="3" id="KW-1185">Reference proteome</keyword>
<feature type="compositionally biased region" description="Low complexity" evidence="1">
    <location>
        <begin position="445"/>
        <end position="461"/>
    </location>
</feature>
<dbReference type="GO" id="GO:0005634">
    <property type="term" value="C:nucleus"/>
    <property type="evidence" value="ECO:0007669"/>
    <property type="project" value="TreeGrafter"/>
</dbReference>
<dbReference type="Proteomes" id="UP000193467">
    <property type="component" value="Unassembled WGS sequence"/>
</dbReference>
<feature type="region of interest" description="Disordered" evidence="1">
    <location>
        <begin position="230"/>
        <end position="261"/>
    </location>
</feature>
<dbReference type="PANTHER" id="PTHR38406:SF1">
    <property type="entry name" value="TRANSCRIPTIONAL REPRESSOR OPI1"/>
    <property type="match status" value="1"/>
</dbReference>
<feature type="compositionally biased region" description="Low complexity" evidence="1">
    <location>
        <begin position="9"/>
        <end position="26"/>
    </location>
</feature>
<dbReference type="EMBL" id="MCGR01000039">
    <property type="protein sequence ID" value="ORY74999.1"/>
    <property type="molecule type" value="Genomic_DNA"/>
</dbReference>
<evidence type="ECO:0000313" key="2">
    <source>
        <dbReference type="EMBL" id="ORY74999.1"/>
    </source>
</evidence>
<reference evidence="2 3" key="1">
    <citation type="submission" date="2016-07" db="EMBL/GenBank/DDBJ databases">
        <title>Pervasive Adenine N6-methylation of Active Genes in Fungi.</title>
        <authorList>
            <consortium name="DOE Joint Genome Institute"/>
            <person name="Mondo S.J."/>
            <person name="Dannebaum R.O."/>
            <person name="Kuo R.C."/>
            <person name="Labutti K."/>
            <person name="Haridas S."/>
            <person name="Kuo A."/>
            <person name="Salamov A."/>
            <person name="Ahrendt S.R."/>
            <person name="Lipzen A."/>
            <person name="Sullivan W."/>
            <person name="Andreopoulos W.B."/>
            <person name="Clum A."/>
            <person name="Lindquist E."/>
            <person name="Daum C."/>
            <person name="Ramamoorthy G.K."/>
            <person name="Gryganskyi A."/>
            <person name="Culley D."/>
            <person name="Magnuson J.K."/>
            <person name="James T.Y."/>
            <person name="O'Malley M.A."/>
            <person name="Stajich J.E."/>
            <person name="Spatafora J.W."/>
            <person name="Visel A."/>
            <person name="Grigoriev I.V."/>
        </authorList>
    </citation>
    <scope>NUCLEOTIDE SEQUENCE [LARGE SCALE GENOMIC DNA]</scope>
    <source>
        <strain evidence="2 3">62-1032</strain>
    </source>
</reference>
<dbReference type="STRING" id="106004.A0A1Y2ETW9"/>
<dbReference type="AlphaFoldDB" id="A0A1Y2ETW9"/>
<name>A0A1Y2ETW9_9BASI</name>
<dbReference type="InParanoid" id="A0A1Y2ETW9"/>
<feature type="region of interest" description="Disordered" evidence="1">
    <location>
        <begin position="64"/>
        <end position="136"/>
    </location>
</feature>
<dbReference type="InterPro" id="IPR013927">
    <property type="entry name" value="TF_Opi1_Ccg-8"/>
</dbReference>
<organism evidence="2 3">
    <name type="scientific">Leucosporidium creatinivorum</name>
    <dbReference type="NCBI Taxonomy" id="106004"/>
    <lineage>
        <taxon>Eukaryota</taxon>
        <taxon>Fungi</taxon>
        <taxon>Dikarya</taxon>
        <taxon>Basidiomycota</taxon>
        <taxon>Pucciniomycotina</taxon>
        <taxon>Microbotryomycetes</taxon>
        <taxon>Leucosporidiales</taxon>
        <taxon>Leucosporidium</taxon>
    </lineage>
</organism>
<dbReference type="GO" id="GO:0008654">
    <property type="term" value="P:phospholipid biosynthetic process"/>
    <property type="evidence" value="ECO:0007669"/>
    <property type="project" value="TreeGrafter"/>
</dbReference>
<feature type="compositionally biased region" description="Low complexity" evidence="1">
    <location>
        <begin position="81"/>
        <end position="132"/>
    </location>
</feature>
<evidence type="ECO:0000313" key="3">
    <source>
        <dbReference type="Proteomes" id="UP000193467"/>
    </source>
</evidence>
<dbReference type="OrthoDB" id="2441642at2759"/>
<dbReference type="GO" id="GO:0030968">
    <property type="term" value="P:endoplasmic reticulum unfolded protein response"/>
    <property type="evidence" value="ECO:0007669"/>
    <property type="project" value="TreeGrafter"/>
</dbReference>
<gene>
    <name evidence="2" type="ORF">BCR35DRAFT_306397</name>
</gene>
<feature type="region of interest" description="Disordered" evidence="1">
    <location>
        <begin position="422"/>
        <end position="464"/>
    </location>
</feature>
<feature type="region of interest" description="Disordered" evidence="1">
    <location>
        <begin position="1"/>
        <end position="50"/>
    </location>
</feature>
<dbReference type="PANTHER" id="PTHR38406">
    <property type="entry name" value="TRANSCRIPTIONAL REPRESSOR OPI1"/>
    <property type="match status" value="1"/>
</dbReference>
<comment type="caution">
    <text evidence="2">The sequence shown here is derived from an EMBL/GenBank/DDBJ whole genome shotgun (WGS) entry which is preliminary data.</text>
</comment>
<proteinExistence type="predicted"/>
<dbReference type="GO" id="GO:0005783">
    <property type="term" value="C:endoplasmic reticulum"/>
    <property type="evidence" value="ECO:0007669"/>
    <property type="project" value="TreeGrafter"/>
</dbReference>
<dbReference type="GO" id="GO:0006357">
    <property type="term" value="P:regulation of transcription by RNA polymerase II"/>
    <property type="evidence" value="ECO:0007669"/>
    <property type="project" value="TreeGrafter"/>
</dbReference>
<sequence>MDGYRTSRSESISSAASSAPPSVDSPLLEQRPHATGSSFPNDDADGMSEEVRVAIAALGIMKRGGSATGVAGPSNEGQSNGAGARAAGAGERPDASRSASTTSNASYSWSASGPTDSTAASSPLAPASVVATESELGDYEEPLAAGQHQQQVEGTDPRFIERVSQLPIVSGGLEWYGHAKASSRVVKYGAGLVESSFSAVSRPIANQLAPLDDFACRQLDRLGAGGSNTAAALADASRPNDYPSSRDSSRGRGPIAYGEEGYWEQREREREAYEKEQRRRQEEEQAVAVAGRSRWQTVLLEAGGLGAAVSEESLKSLRYCLQWLLYATAHLDHQINSLRDFILSLQRHNSSTHSDALVTASASAHLSQIKHDVVETIRKVVEVVSKYAGVALPEQAKRYVRQSILGLPVKWASAIEGGRDARGASVGAMSDASTPRAERMEDPYASTSAASGSSSAEQRSAVLGRTEDAADRVLTFAVESLDMLKSVTNIFGESVQKAEDWIERLRIVGLDRQRQRHASGSMPPPPDDHSSTGTKRRRAIARDSDDGTTTGVDVGGTGTDGEDGVLRRKKGARSEAV</sequence>
<dbReference type="GO" id="GO:0003714">
    <property type="term" value="F:transcription corepressor activity"/>
    <property type="evidence" value="ECO:0007669"/>
    <property type="project" value="InterPro"/>
</dbReference>
<accession>A0A1Y2ETW9</accession>
<evidence type="ECO:0000256" key="1">
    <source>
        <dbReference type="SAM" id="MobiDB-lite"/>
    </source>
</evidence>